<dbReference type="InterPro" id="IPR005727">
    <property type="entry name" value="Ribosomal_uL22_bac/chlpt-type"/>
</dbReference>
<comment type="function">
    <text evidence="1 10">The globular domain of the protein is located near the polypeptide exit tunnel on the outside of the subunit, while an extended beta-hairpin is found that lines the wall of the exit tunnel in the center of the 70S ribosome.</text>
</comment>
<dbReference type="InterPro" id="IPR047867">
    <property type="entry name" value="Ribosomal_uL22_bac/org-type"/>
</dbReference>
<sequence length="294" mass="31270">MSTIDLVEVAGARATHRFARMSASKVRVVLNLIRDTDVDDARDILRFSERGASNVVAKVLASAIANASHNEGLDENELYIAECFADEGPTLKRWRPRARGRATRIFKRTCHITVVVAQLDDEDLDVRQQAEAAAGTTSGASRPDRRARVAASQAADTGSDDTDAGDVVDQVDNAEVGGATDVQDNVEADGSDKAALEEWNADDGDADGEANLTDQTPYGEGSIAPPADDSIPEGFLVKGNADSMKYHEPDGRWYENTVAEVYFATAEHAAAAGFTKAGTKEPAVDAADDNGEEA</sequence>
<dbReference type="Pfam" id="PF00237">
    <property type="entry name" value="Ribosomal_L22"/>
    <property type="match status" value="1"/>
</dbReference>
<feature type="region of interest" description="Disordered" evidence="14">
    <location>
        <begin position="200"/>
        <end position="230"/>
    </location>
</feature>
<keyword evidence="16" id="KW-1185">Reference proteome</keyword>
<keyword evidence="4 10" id="KW-0699">rRNA-binding</keyword>
<comment type="caution">
    <text evidence="15">The sequence shown here is derived from an EMBL/GenBank/DDBJ whole genome shotgun (WGS) entry which is preliminary data.</text>
</comment>
<feature type="compositionally biased region" description="Low complexity" evidence="14">
    <location>
        <begin position="130"/>
        <end position="141"/>
    </location>
</feature>
<feature type="region of interest" description="Disordered" evidence="14">
    <location>
        <begin position="274"/>
        <end position="294"/>
    </location>
</feature>
<evidence type="ECO:0000256" key="11">
    <source>
        <dbReference type="RuleBase" id="RU004005"/>
    </source>
</evidence>
<dbReference type="PROSITE" id="PS00464">
    <property type="entry name" value="RIBOSOMAL_L22"/>
    <property type="match status" value="1"/>
</dbReference>
<evidence type="ECO:0000256" key="8">
    <source>
        <dbReference type="ARBA" id="ARBA00025084"/>
    </source>
</evidence>
<evidence type="ECO:0000256" key="4">
    <source>
        <dbReference type="ARBA" id="ARBA00022730"/>
    </source>
</evidence>
<accession>A0ABS3AQM1</accession>
<dbReference type="PANTHER" id="PTHR13501">
    <property type="entry name" value="CHLOROPLAST 50S RIBOSOMAL PROTEIN L22-RELATED"/>
    <property type="match status" value="1"/>
</dbReference>
<keyword evidence="7 10" id="KW-0687">Ribonucleoprotein</keyword>
<dbReference type="CDD" id="cd00336">
    <property type="entry name" value="Ribosomal_L22"/>
    <property type="match status" value="1"/>
</dbReference>
<evidence type="ECO:0000256" key="3">
    <source>
        <dbReference type="ARBA" id="ARBA00011838"/>
    </source>
</evidence>
<comment type="subunit">
    <text evidence="3 10 12">Part of the 50S ribosomal subunit.</text>
</comment>
<feature type="region of interest" description="Disordered" evidence="14">
    <location>
        <begin position="130"/>
        <end position="166"/>
    </location>
</feature>
<comment type="similarity">
    <text evidence="2 10 11">Belongs to the universal ribosomal protein uL22 family.</text>
</comment>
<keyword evidence="5 10" id="KW-0694">RNA-binding</keyword>
<protein>
    <recommendedName>
        <fullName evidence="9 10">Large ribosomal subunit protein uL22</fullName>
    </recommendedName>
</protein>
<evidence type="ECO:0000256" key="2">
    <source>
        <dbReference type="ARBA" id="ARBA00009451"/>
    </source>
</evidence>
<dbReference type="InterPro" id="IPR018260">
    <property type="entry name" value="Ribosomal_uL22_CS"/>
</dbReference>
<evidence type="ECO:0000256" key="12">
    <source>
        <dbReference type="RuleBase" id="RU004006"/>
    </source>
</evidence>
<dbReference type="InterPro" id="IPR036394">
    <property type="entry name" value="Ribosomal_uL22_sf"/>
</dbReference>
<evidence type="ECO:0000313" key="15">
    <source>
        <dbReference type="EMBL" id="MBN4059627.1"/>
    </source>
</evidence>
<evidence type="ECO:0000313" key="16">
    <source>
        <dbReference type="Proteomes" id="UP000724964"/>
    </source>
</evidence>
<organism evidence="15 16">
    <name type="scientific">Acidimicrobium ferrooxidans</name>
    <dbReference type="NCBI Taxonomy" id="53635"/>
    <lineage>
        <taxon>Bacteria</taxon>
        <taxon>Bacillati</taxon>
        <taxon>Actinomycetota</taxon>
        <taxon>Acidimicrobiia</taxon>
        <taxon>Acidimicrobiales</taxon>
        <taxon>Acidimicrobiaceae</taxon>
        <taxon>Acidimicrobium</taxon>
    </lineage>
</organism>
<name>A0ABS3AQM1_9ACTN</name>
<dbReference type="NCBIfam" id="TIGR01044">
    <property type="entry name" value="rplV_bact"/>
    <property type="match status" value="1"/>
</dbReference>
<evidence type="ECO:0000256" key="7">
    <source>
        <dbReference type="ARBA" id="ARBA00023274"/>
    </source>
</evidence>
<comment type="function">
    <text evidence="8">This protein binds specifically to 23S rRNA; its binding is stimulated by other ribosomal proteins, e.g. L4, L17, and L20. It is important during the early stages of 50S assembly. It makes multiple contacts with different domains of the 23S rRNA in the assembled 50S subunit and ribosome.</text>
</comment>
<dbReference type="PANTHER" id="PTHR13501:SF8">
    <property type="entry name" value="LARGE RIBOSOMAL SUBUNIT PROTEIN UL22M"/>
    <property type="match status" value="1"/>
</dbReference>
<dbReference type="InterPro" id="IPR001063">
    <property type="entry name" value="Ribosomal_uL22"/>
</dbReference>
<keyword evidence="6 10" id="KW-0689">Ribosomal protein</keyword>
<dbReference type="EMBL" id="JAFIUH010000008">
    <property type="protein sequence ID" value="MBN4059627.1"/>
    <property type="molecule type" value="Genomic_DNA"/>
</dbReference>
<proteinExistence type="inferred from homology"/>
<dbReference type="GO" id="GO:0005840">
    <property type="term" value="C:ribosome"/>
    <property type="evidence" value="ECO:0007669"/>
    <property type="project" value="UniProtKB-KW"/>
</dbReference>
<comment type="function">
    <text evidence="10 13">This protein binds specifically to 23S rRNA; its binding is stimulated by other ribosomal proteins, e.g., L4, L17, and L20. It is important during the early stages of 50S assembly. It makes multiple contacts with different domains of the 23S rRNA in the assembled 50S subunit and ribosome.</text>
</comment>
<evidence type="ECO:0000256" key="1">
    <source>
        <dbReference type="ARBA" id="ARBA00003478"/>
    </source>
</evidence>
<evidence type="ECO:0000256" key="5">
    <source>
        <dbReference type="ARBA" id="ARBA00022884"/>
    </source>
</evidence>
<reference evidence="15" key="1">
    <citation type="submission" date="2021-02" db="EMBL/GenBank/DDBJ databases">
        <title>Activity-based single-cell genomes from oceanic crustal fluid captures similar information to metagenomic and metatranscriptomic surveys with orders of magnitude less sampling.</title>
        <authorList>
            <person name="D'Angelo T.S."/>
            <person name="Orcutt B.N."/>
        </authorList>
    </citation>
    <scope>NUCLEOTIDE SEQUENCE [LARGE SCALE GENOMIC DNA]</scope>
    <source>
        <strain evidence="15">AH-315-J10</strain>
    </source>
</reference>
<dbReference type="Gene3D" id="3.90.470.10">
    <property type="entry name" value="Ribosomal protein L22/L17"/>
    <property type="match status" value="1"/>
</dbReference>
<evidence type="ECO:0000256" key="14">
    <source>
        <dbReference type="SAM" id="MobiDB-lite"/>
    </source>
</evidence>
<dbReference type="HAMAP" id="MF_01331_B">
    <property type="entry name" value="Ribosomal_uL22_B"/>
    <property type="match status" value="1"/>
</dbReference>
<dbReference type="SUPFAM" id="SSF54843">
    <property type="entry name" value="Ribosomal protein L22"/>
    <property type="match status" value="1"/>
</dbReference>
<evidence type="ECO:0000256" key="13">
    <source>
        <dbReference type="RuleBase" id="RU004008"/>
    </source>
</evidence>
<evidence type="ECO:0000256" key="6">
    <source>
        <dbReference type="ARBA" id="ARBA00022980"/>
    </source>
</evidence>
<dbReference type="Proteomes" id="UP000724964">
    <property type="component" value="Unassembled WGS sequence"/>
</dbReference>
<evidence type="ECO:0000256" key="9">
    <source>
        <dbReference type="ARBA" id="ARBA00035207"/>
    </source>
</evidence>
<gene>
    <name evidence="10 15" type="primary">rplV</name>
    <name evidence="15" type="ORF">JYT35_00750</name>
</gene>
<evidence type="ECO:0000256" key="10">
    <source>
        <dbReference type="HAMAP-Rule" id="MF_01331"/>
    </source>
</evidence>